<dbReference type="Proteomes" id="UP000007148">
    <property type="component" value="Unassembled WGS sequence"/>
</dbReference>
<dbReference type="InParanoid" id="G4TNR4"/>
<proteinExistence type="predicted"/>
<gene>
    <name evidence="1" type="ORF">PIIN_06922</name>
</gene>
<reference evidence="1 2" key="1">
    <citation type="journal article" date="2011" name="PLoS Pathog.">
        <title>Endophytic Life Strategies Decoded by Genome and Transcriptome Analyses of the Mutualistic Root Symbiont Piriformospora indica.</title>
        <authorList>
            <person name="Zuccaro A."/>
            <person name="Lahrmann U."/>
            <person name="Guldener U."/>
            <person name="Langen G."/>
            <person name="Pfiffi S."/>
            <person name="Biedenkopf D."/>
            <person name="Wong P."/>
            <person name="Samans B."/>
            <person name="Grimm C."/>
            <person name="Basiewicz M."/>
            <person name="Murat C."/>
            <person name="Martin F."/>
            <person name="Kogel K.H."/>
        </authorList>
    </citation>
    <scope>NUCLEOTIDE SEQUENCE [LARGE SCALE GENOMIC DNA]</scope>
    <source>
        <strain evidence="1 2">DSM 11827</strain>
    </source>
</reference>
<protein>
    <recommendedName>
        <fullName evidence="3">F-box domain-containing protein</fullName>
    </recommendedName>
</protein>
<dbReference type="AlphaFoldDB" id="G4TNR4"/>
<dbReference type="CDD" id="cd09917">
    <property type="entry name" value="F-box_SF"/>
    <property type="match status" value="1"/>
</dbReference>
<accession>G4TNR4</accession>
<evidence type="ECO:0000313" key="1">
    <source>
        <dbReference type="EMBL" id="CCA72967.1"/>
    </source>
</evidence>
<keyword evidence="2" id="KW-1185">Reference proteome</keyword>
<comment type="caution">
    <text evidence="1">The sequence shown here is derived from an EMBL/GenBank/DDBJ whole genome shotgun (WGS) entry which is preliminary data.</text>
</comment>
<dbReference type="HOGENOM" id="CLU_1856063_0_0_1"/>
<evidence type="ECO:0000313" key="2">
    <source>
        <dbReference type="Proteomes" id="UP000007148"/>
    </source>
</evidence>
<evidence type="ECO:0008006" key="3">
    <source>
        <dbReference type="Google" id="ProtNLM"/>
    </source>
</evidence>
<name>G4TNR4_SERID</name>
<dbReference type="SUPFAM" id="SSF81383">
    <property type="entry name" value="F-box domain"/>
    <property type="match status" value="1"/>
</dbReference>
<dbReference type="EMBL" id="CAFZ01000193">
    <property type="protein sequence ID" value="CCA72967.1"/>
    <property type="molecule type" value="Genomic_DNA"/>
</dbReference>
<sequence length="138" mass="15661">MSSLAKAWAKWKTLIQAKVTSNRNELPPAVSVPRRTLGSEWRDFMITFSASRNPHAPPPKPPLSDIHLPIEVWEEVIAYVIKLRDLAALARTCKLLHYLRSCVSTGIWRLKRPRPTGSTHQSYLVYTTLYNLTPALAN</sequence>
<dbReference type="InterPro" id="IPR036047">
    <property type="entry name" value="F-box-like_dom_sf"/>
</dbReference>
<organism evidence="1 2">
    <name type="scientific">Serendipita indica (strain DSM 11827)</name>
    <name type="common">Root endophyte fungus</name>
    <name type="synonym">Piriformospora indica</name>
    <dbReference type="NCBI Taxonomy" id="1109443"/>
    <lineage>
        <taxon>Eukaryota</taxon>
        <taxon>Fungi</taxon>
        <taxon>Dikarya</taxon>
        <taxon>Basidiomycota</taxon>
        <taxon>Agaricomycotina</taxon>
        <taxon>Agaricomycetes</taxon>
        <taxon>Sebacinales</taxon>
        <taxon>Serendipitaceae</taxon>
        <taxon>Serendipita</taxon>
    </lineage>
</organism>